<evidence type="ECO:0000313" key="3">
    <source>
        <dbReference type="Proteomes" id="UP000077202"/>
    </source>
</evidence>
<feature type="compositionally biased region" description="Basic and acidic residues" evidence="1">
    <location>
        <begin position="13"/>
        <end position="26"/>
    </location>
</feature>
<keyword evidence="3" id="KW-1185">Reference proteome</keyword>
<proteinExistence type="predicted"/>
<protein>
    <submittedName>
        <fullName evidence="2">Uncharacterized protein</fullName>
    </submittedName>
</protein>
<accession>A0A176VU36</accession>
<gene>
    <name evidence="2" type="ORF">AXG93_1052s1370</name>
</gene>
<reference evidence="2" key="1">
    <citation type="submission" date="2016-03" db="EMBL/GenBank/DDBJ databases">
        <title>Mechanisms controlling the formation of the plant cell surface in tip-growing cells are functionally conserved among land plants.</title>
        <authorList>
            <person name="Honkanen S."/>
            <person name="Jones V.A."/>
            <person name="Morieri G."/>
            <person name="Champion C."/>
            <person name="Hetherington A.J."/>
            <person name="Kelly S."/>
            <person name="Saint-Marcoux D."/>
            <person name="Proust H."/>
            <person name="Prescott H."/>
            <person name="Dolan L."/>
        </authorList>
    </citation>
    <scope>NUCLEOTIDE SEQUENCE [LARGE SCALE GENOMIC DNA]</scope>
    <source>
        <tissue evidence="2">Whole gametophyte</tissue>
    </source>
</reference>
<feature type="compositionally biased region" description="Pro residues" evidence="1">
    <location>
        <begin position="66"/>
        <end position="75"/>
    </location>
</feature>
<dbReference type="EMBL" id="LVLJ01002657">
    <property type="protein sequence ID" value="OAE24314.1"/>
    <property type="molecule type" value="Genomic_DNA"/>
</dbReference>
<dbReference type="AlphaFoldDB" id="A0A176VU36"/>
<evidence type="ECO:0000313" key="2">
    <source>
        <dbReference type="EMBL" id="OAE24314.1"/>
    </source>
</evidence>
<sequence length="172" mass="18661">MEAAGASNVSHAAETRGMDSADKEPELSCSGGATWGKQGGHAPPSPGNVYTDCELQNVKQRRGGSPPSPPPPPPTRQVRPLPVQDLLLRLEGKGEPIKKLPRLRGAEFRDLYRESASLMTNALGYPTLRSQVRVRMLEAIGNCNTLESLDVRDICGGRISSLKENRENSEFL</sequence>
<feature type="region of interest" description="Disordered" evidence="1">
    <location>
        <begin position="1"/>
        <end position="81"/>
    </location>
</feature>
<name>A0A176VU36_MARPO</name>
<dbReference type="Proteomes" id="UP000077202">
    <property type="component" value="Unassembled WGS sequence"/>
</dbReference>
<organism evidence="2 3">
    <name type="scientific">Marchantia polymorpha subsp. ruderalis</name>
    <dbReference type="NCBI Taxonomy" id="1480154"/>
    <lineage>
        <taxon>Eukaryota</taxon>
        <taxon>Viridiplantae</taxon>
        <taxon>Streptophyta</taxon>
        <taxon>Embryophyta</taxon>
        <taxon>Marchantiophyta</taxon>
        <taxon>Marchantiopsida</taxon>
        <taxon>Marchantiidae</taxon>
        <taxon>Marchantiales</taxon>
        <taxon>Marchantiaceae</taxon>
        <taxon>Marchantia</taxon>
    </lineage>
</organism>
<comment type="caution">
    <text evidence="2">The sequence shown here is derived from an EMBL/GenBank/DDBJ whole genome shotgun (WGS) entry which is preliminary data.</text>
</comment>
<evidence type="ECO:0000256" key="1">
    <source>
        <dbReference type="SAM" id="MobiDB-lite"/>
    </source>
</evidence>